<evidence type="ECO:0000313" key="2">
    <source>
        <dbReference type="Proteomes" id="UP001056120"/>
    </source>
</evidence>
<evidence type="ECO:0000313" key="1">
    <source>
        <dbReference type="EMBL" id="KAI3761306.1"/>
    </source>
</evidence>
<reference evidence="1 2" key="2">
    <citation type="journal article" date="2022" name="Mol. Ecol. Resour.">
        <title>The genomes of chicory, endive, great burdock and yacon provide insights into Asteraceae paleo-polyploidization history and plant inulin production.</title>
        <authorList>
            <person name="Fan W."/>
            <person name="Wang S."/>
            <person name="Wang H."/>
            <person name="Wang A."/>
            <person name="Jiang F."/>
            <person name="Liu H."/>
            <person name="Zhao H."/>
            <person name="Xu D."/>
            <person name="Zhang Y."/>
        </authorList>
    </citation>
    <scope>NUCLEOTIDE SEQUENCE [LARGE SCALE GENOMIC DNA]</scope>
    <source>
        <strain evidence="2">cv. Yunnan</strain>
        <tissue evidence="1">Leaves</tissue>
    </source>
</reference>
<comment type="caution">
    <text evidence="1">The sequence shown here is derived from an EMBL/GenBank/DDBJ whole genome shotgun (WGS) entry which is preliminary data.</text>
</comment>
<protein>
    <submittedName>
        <fullName evidence="1">Uncharacterized protein</fullName>
    </submittedName>
</protein>
<name>A0ACB9ES84_9ASTR</name>
<proteinExistence type="predicted"/>
<organism evidence="1 2">
    <name type="scientific">Smallanthus sonchifolius</name>
    <dbReference type="NCBI Taxonomy" id="185202"/>
    <lineage>
        <taxon>Eukaryota</taxon>
        <taxon>Viridiplantae</taxon>
        <taxon>Streptophyta</taxon>
        <taxon>Embryophyta</taxon>
        <taxon>Tracheophyta</taxon>
        <taxon>Spermatophyta</taxon>
        <taxon>Magnoliopsida</taxon>
        <taxon>eudicotyledons</taxon>
        <taxon>Gunneridae</taxon>
        <taxon>Pentapetalae</taxon>
        <taxon>asterids</taxon>
        <taxon>campanulids</taxon>
        <taxon>Asterales</taxon>
        <taxon>Asteraceae</taxon>
        <taxon>Asteroideae</taxon>
        <taxon>Heliantheae alliance</taxon>
        <taxon>Millerieae</taxon>
        <taxon>Smallanthus</taxon>
    </lineage>
</organism>
<gene>
    <name evidence="1" type="ORF">L1987_51718</name>
</gene>
<accession>A0ACB9ES84</accession>
<keyword evidence="2" id="KW-1185">Reference proteome</keyword>
<reference evidence="2" key="1">
    <citation type="journal article" date="2022" name="Mol. Ecol. Resour.">
        <title>The genomes of chicory, endive, great burdock and yacon provide insights into Asteraceae palaeo-polyploidization history and plant inulin production.</title>
        <authorList>
            <person name="Fan W."/>
            <person name="Wang S."/>
            <person name="Wang H."/>
            <person name="Wang A."/>
            <person name="Jiang F."/>
            <person name="Liu H."/>
            <person name="Zhao H."/>
            <person name="Xu D."/>
            <person name="Zhang Y."/>
        </authorList>
    </citation>
    <scope>NUCLEOTIDE SEQUENCE [LARGE SCALE GENOMIC DNA]</scope>
    <source>
        <strain evidence="2">cv. Yunnan</strain>
    </source>
</reference>
<dbReference type="EMBL" id="CM042034">
    <property type="protein sequence ID" value="KAI3761306.1"/>
    <property type="molecule type" value="Genomic_DNA"/>
</dbReference>
<dbReference type="Proteomes" id="UP001056120">
    <property type="component" value="Linkage Group LG17"/>
</dbReference>
<sequence>MVKRTIWNVKKASLLDPPLFLHSIIGVAYASVHGRRATTAKAASSDKTAARIAMHVSGADPSEIGKGGEFILGRPFKDDTNSKLLHYGRGAVSMAKISRRYNFDKLLIY</sequence>